<dbReference type="PROSITE" id="PS50404">
    <property type="entry name" value="GST_NTER"/>
    <property type="match status" value="1"/>
</dbReference>
<keyword evidence="3 7" id="KW-0560">Oxidoreductase</keyword>
<dbReference type="EC" id="2.5.1.18" evidence="7"/>
<dbReference type="EnsemblMetazoa" id="CJA31483b.1">
    <property type="protein sequence ID" value="CJA31483b.1"/>
    <property type="gene ID" value="WBGene00207330"/>
</dbReference>
<dbReference type="Proteomes" id="UP000005237">
    <property type="component" value="Unassembled WGS sequence"/>
</dbReference>
<evidence type="ECO:0000313" key="11">
    <source>
        <dbReference type="Proteomes" id="UP000005237"/>
    </source>
</evidence>
<evidence type="ECO:0000256" key="1">
    <source>
        <dbReference type="ARBA" id="ARBA00011067"/>
    </source>
</evidence>
<dbReference type="InterPro" id="IPR005442">
    <property type="entry name" value="GST_omega"/>
</dbReference>
<dbReference type="PANTHER" id="PTHR43968">
    <property type="match status" value="1"/>
</dbReference>
<dbReference type="InterPro" id="IPR010987">
    <property type="entry name" value="Glutathione-S-Trfase_C-like"/>
</dbReference>
<name>A0A8R1IBM3_CAEJA</name>
<dbReference type="EC" id="1.8.5.1" evidence="7"/>
<dbReference type="SUPFAM" id="SSF47616">
    <property type="entry name" value="GST C-terminal domain-like"/>
    <property type="match status" value="1"/>
</dbReference>
<dbReference type="Gene3D" id="1.20.1050.10">
    <property type="match status" value="1"/>
</dbReference>
<dbReference type="GO" id="GO:0006749">
    <property type="term" value="P:glutathione metabolic process"/>
    <property type="evidence" value="ECO:0007669"/>
    <property type="project" value="UniProtKB-UniRule"/>
</dbReference>
<comment type="similarity">
    <text evidence="1 7">Belongs to the GST superfamily. Omega family.</text>
</comment>
<organism evidence="10 11">
    <name type="scientific">Caenorhabditis japonica</name>
    <dbReference type="NCBI Taxonomy" id="281687"/>
    <lineage>
        <taxon>Eukaryota</taxon>
        <taxon>Metazoa</taxon>
        <taxon>Ecdysozoa</taxon>
        <taxon>Nematoda</taxon>
        <taxon>Chromadorea</taxon>
        <taxon>Rhabditida</taxon>
        <taxon>Rhabditina</taxon>
        <taxon>Rhabditomorpha</taxon>
        <taxon>Rhabditoidea</taxon>
        <taxon>Rhabditidae</taxon>
        <taxon>Peloderinae</taxon>
        <taxon>Caenorhabditis</taxon>
    </lineage>
</organism>
<dbReference type="PRINTS" id="PR01625">
    <property type="entry name" value="GSTRNSFRASEO"/>
</dbReference>
<dbReference type="FunFam" id="1.20.1050.10:FF:000009">
    <property type="entry name" value="Glutathione S-transferase omega-1"/>
    <property type="match status" value="1"/>
</dbReference>
<dbReference type="Pfam" id="PF13417">
    <property type="entry name" value="GST_N_3"/>
    <property type="match status" value="1"/>
</dbReference>
<evidence type="ECO:0000256" key="7">
    <source>
        <dbReference type="RuleBase" id="RU368071"/>
    </source>
</evidence>
<dbReference type="InterPro" id="IPR036282">
    <property type="entry name" value="Glutathione-S-Trfase_C_sf"/>
</dbReference>
<dbReference type="InterPro" id="IPR004046">
    <property type="entry name" value="GST_C"/>
</dbReference>
<dbReference type="GO" id="GO:0004364">
    <property type="term" value="F:glutathione transferase activity"/>
    <property type="evidence" value="ECO:0007669"/>
    <property type="project" value="UniProtKB-UniRule"/>
</dbReference>
<sequence length="271" mass="30664">MSLVFKEYSLTQRIAQRMTSTLTGYNTETLKNGDPEPAPPAKGTFRIYNMRFCPWAQRALIYAAAKNIPTEVVNIHLKEKPDWYFSKHYRGQVPALEHDEGKKHIIESAVIPEYLDDIFPENRILPTDPYEKFQQKLLLDRLVAVAPAFYGAVQSAGDPSIRAEKYAALVKAFEEAEKLLEGEFYSGTSKPGYVDYLIYPNIQRSYWLSHLLPEFPLATSGFPGPKFPKLAKWFHTVGNLPEVVAGSQPTETGVGFFVDYVKGNPDYNFGL</sequence>
<dbReference type="InterPro" id="IPR004045">
    <property type="entry name" value="Glutathione_S-Trfase_N"/>
</dbReference>
<evidence type="ECO:0000259" key="9">
    <source>
        <dbReference type="PROSITE" id="PS50405"/>
    </source>
</evidence>
<feature type="domain" description="GST N-terminal" evidence="8">
    <location>
        <begin position="41"/>
        <end position="123"/>
    </location>
</feature>
<accession>A0A8R1IBM3</accession>
<reference evidence="10" key="2">
    <citation type="submission" date="2022-06" db="UniProtKB">
        <authorList>
            <consortium name="EnsemblMetazoa"/>
        </authorList>
    </citation>
    <scope>IDENTIFICATION</scope>
    <source>
        <strain evidence="10">DF5081</strain>
    </source>
</reference>
<protein>
    <recommendedName>
        <fullName evidence="7">Glutathione S-transferase omega</fullName>
        <shortName evidence="7">GSTO</shortName>
        <ecNumber evidence="7">1.20.4.2</ecNumber>
        <ecNumber evidence="7">1.8.5.1</ecNumber>
        <ecNumber evidence="7">2.5.1.18</ecNumber>
    </recommendedName>
    <alternativeName>
        <fullName evidence="7">Glutathione-dependent dehydroascorbate reductase</fullName>
    </alternativeName>
    <alternativeName>
        <fullName evidence="7">Monomethylarsonic acid reductase</fullName>
    </alternativeName>
</protein>
<keyword evidence="2 7" id="KW-0808">Transferase</keyword>
<proteinExistence type="inferred from homology"/>
<dbReference type="Gene3D" id="3.40.30.10">
    <property type="entry name" value="Glutaredoxin"/>
    <property type="match status" value="1"/>
</dbReference>
<dbReference type="FunFam" id="3.40.30.10:FF:000123">
    <property type="entry name" value="Glutathione transferase o1"/>
    <property type="match status" value="1"/>
</dbReference>
<comment type="catalytic activity">
    <reaction evidence="4 7">
        <text>RX + glutathione = an S-substituted glutathione + a halide anion + H(+)</text>
        <dbReference type="Rhea" id="RHEA:16437"/>
        <dbReference type="ChEBI" id="CHEBI:15378"/>
        <dbReference type="ChEBI" id="CHEBI:16042"/>
        <dbReference type="ChEBI" id="CHEBI:17792"/>
        <dbReference type="ChEBI" id="CHEBI:57925"/>
        <dbReference type="ChEBI" id="CHEBI:90779"/>
        <dbReference type="EC" id="2.5.1.18"/>
    </reaction>
</comment>
<dbReference type="PANTHER" id="PTHR43968:SF12">
    <property type="entry name" value="GLUTATHIONE S-TRANSFERASE OMEGA-RELATED"/>
    <property type="match status" value="1"/>
</dbReference>
<comment type="function">
    <text evidence="7">Exhibits glutathione-dependent thiol transferase activity. Has high dehydroascorbate reductase activity and may contribute to the recycling of ascorbic acid. Participates in the biotransformation of inorganic arsenic and reduces monomethylarsonic acid (MMA).</text>
</comment>
<comment type="catalytic activity">
    <reaction evidence="6 7">
        <text>L-dehydroascorbate + 2 glutathione = glutathione disulfide + L-ascorbate</text>
        <dbReference type="Rhea" id="RHEA:24424"/>
        <dbReference type="ChEBI" id="CHEBI:38290"/>
        <dbReference type="ChEBI" id="CHEBI:57925"/>
        <dbReference type="ChEBI" id="CHEBI:58297"/>
        <dbReference type="ChEBI" id="CHEBI:58539"/>
        <dbReference type="EC" id="1.8.5.1"/>
    </reaction>
</comment>
<evidence type="ECO:0000256" key="5">
    <source>
        <dbReference type="ARBA" id="ARBA00048353"/>
    </source>
</evidence>
<evidence type="ECO:0000256" key="2">
    <source>
        <dbReference type="ARBA" id="ARBA00022679"/>
    </source>
</evidence>
<evidence type="ECO:0000256" key="6">
    <source>
        <dbReference type="ARBA" id="ARBA00049544"/>
    </source>
</evidence>
<dbReference type="InterPro" id="IPR036249">
    <property type="entry name" value="Thioredoxin-like_sf"/>
</dbReference>
<evidence type="ECO:0000256" key="3">
    <source>
        <dbReference type="ARBA" id="ARBA00023002"/>
    </source>
</evidence>
<dbReference type="Pfam" id="PF00043">
    <property type="entry name" value="GST_C"/>
    <property type="match status" value="1"/>
</dbReference>
<dbReference type="AlphaFoldDB" id="A0A8R1IBM3"/>
<dbReference type="InterPro" id="IPR050983">
    <property type="entry name" value="GST_Omega/HSP26"/>
</dbReference>
<keyword evidence="11" id="KW-1185">Reference proteome</keyword>
<dbReference type="SFLD" id="SFLDS00019">
    <property type="entry name" value="Glutathione_Transferase_(cytos"/>
    <property type="match status" value="1"/>
</dbReference>
<evidence type="ECO:0000313" key="10">
    <source>
        <dbReference type="EnsemblMetazoa" id="CJA31483b.1"/>
    </source>
</evidence>
<feature type="domain" description="GST C-terminal" evidence="9">
    <location>
        <begin position="128"/>
        <end position="269"/>
    </location>
</feature>
<dbReference type="GO" id="GO:0050610">
    <property type="term" value="F:methylarsonate reductase activity"/>
    <property type="evidence" value="ECO:0007669"/>
    <property type="project" value="UniProtKB-UniRule"/>
</dbReference>
<evidence type="ECO:0000259" key="8">
    <source>
        <dbReference type="PROSITE" id="PS50404"/>
    </source>
</evidence>
<dbReference type="SFLD" id="SFLDG00358">
    <property type="entry name" value="Main_(cytGST)"/>
    <property type="match status" value="1"/>
</dbReference>
<dbReference type="InterPro" id="IPR040079">
    <property type="entry name" value="Glutathione_S-Trfase"/>
</dbReference>
<dbReference type="GO" id="GO:0045174">
    <property type="term" value="F:glutathione dehydrogenase (ascorbate) activity"/>
    <property type="evidence" value="ECO:0007669"/>
    <property type="project" value="UniProtKB-UniRule"/>
</dbReference>
<evidence type="ECO:0000256" key="4">
    <source>
        <dbReference type="ARBA" id="ARBA00047960"/>
    </source>
</evidence>
<dbReference type="SUPFAM" id="SSF52833">
    <property type="entry name" value="Thioredoxin-like"/>
    <property type="match status" value="1"/>
</dbReference>
<comment type="catalytic activity">
    <reaction evidence="5 7">
        <text>methylarsonate + 2 glutathione + H(+) = methylarsonous acid + glutathione disulfide + H2O</text>
        <dbReference type="Rhea" id="RHEA:15969"/>
        <dbReference type="ChEBI" id="CHEBI:15377"/>
        <dbReference type="ChEBI" id="CHEBI:15378"/>
        <dbReference type="ChEBI" id="CHEBI:17826"/>
        <dbReference type="ChEBI" id="CHEBI:33409"/>
        <dbReference type="ChEBI" id="CHEBI:57925"/>
        <dbReference type="ChEBI" id="CHEBI:58297"/>
        <dbReference type="EC" id="1.20.4.2"/>
    </reaction>
</comment>
<reference evidence="11" key="1">
    <citation type="submission" date="2010-08" db="EMBL/GenBank/DDBJ databases">
        <authorList>
            <consortium name="Caenorhabditis japonica Sequencing Consortium"/>
            <person name="Wilson R.K."/>
        </authorList>
    </citation>
    <scope>NUCLEOTIDE SEQUENCE [LARGE SCALE GENOMIC DNA]</scope>
    <source>
        <strain evidence="11">DF5081</strain>
    </source>
</reference>
<dbReference type="PROSITE" id="PS50405">
    <property type="entry name" value="GST_CTER"/>
    <property type="match status" value="1"/>
</dbReference>
<dbReference type="EC" id="1.20.4.2" evidence="7"/>
<dbReference type="GO" id="GO:0005737">
    <property type="term" value="C:cytoplasm"/>
    <property type="evidence" value="ECO:0007669"/>
    <property type="project" value="InterPro"/>
</dbReference>